<gene>
    <name evidence="2" type="ORF">ACJ73_03946</name>
</gene>
<feature type="region of interest" description="Disordered" evidence="1">
    <location>
        <begin position="91"/>
        <end position="119"/>
    </location>
</feature>
<proteinExistence type="predicted"/>
<dbReference type="Proteomes" id="UP000242791">
    <property type="component" value="Unassembled WGS sequence"/>
</dbReference>
<dbReference type="STRING" id="1658174.A0A1J9RAK0"/>
<evidence type="ECO:0000256" key="1">
    <source>
        <dbReference type="SAM" id="MobiDB-lite"/>
    </source>
</evidence>
<name>A0A1J9RAK0_9EURO</name>
<dbReference type="OrthoDB" id="4182761at2759"/>
<sequence>MAVNHHLSLNCPDLDDPQNQYDLVEWGTQEPVVPSRHACSMDLSRHLRGTQPNENENCGSEFLTYAPHGSNPLFPSGLGEVRSTQPRLLEERREGPLNPSPVAPDFRSGATSGTIPPADSRTAEFWDQWSDDFHAMLSTYTSADNGDTIKPGASEFVGGFVALNGGIRDLGVSYSHRNQSAGFPTEPGYLPDISNLVPSPQHNGISPARDGYDLLEPYGATNDALVIYDSQVDSGLVEQQDTQIPNNGKQGLDEFRVSCGPVDGRTNQQTANPNECTGDIQGSSKQKSCWQCRFKHEQCAGGTPCRKCEGIKGRKGPYRYRVPCFRNGLEEFRGTLFPEILRGPILLRSWYLEHICHFRNDPFPGIFTLLISVGFGEPIQTCGRRIDTQREVLIRTRTIKTDNRSSTVVSEEVLPIRPGGELNDFVYNIGSWVDNMVERLDLGSWISATRNSHIHSRASCKVLRAVFCYFINCGADFAPSPSLRLSTEGRESGVDPYATLGHALKAAILATVLSTCLKISPECFDSLQEIFQMDPNELSRMQTIPHLVNKVFKLAVYELKKLHVRRALLGLDKLLRQKSILEGHVGCIVTLLATAMSSTQLSLVDVCLTTRGTDGAVVFEQVKHEIFELESLVSKLRCLFHRRCKIENIKEERRYRGLDEKTQQLVDSLSKTIPALKENTSNMNDLEFESMEHIQDLAHGNSVPAHIAQFNADRLFYGLWGPMLPDNPLKRKNRN</sequence>
<protein>
    <submittedName>
        <fullName evidence="2">Uncharacterized protein</fullName>
    </submittedName>
</protein>
<evidence type="ECO:0000313" key="2">
    <source>
        <dbReference type="EMBL" id="OJD24693.1"/>
    </source>
</evidence>
<dbReference type="AlphaFoldDB" id="A0A1J9RAK0"/>
<dbReference type="EMBL" id="LGTZ01000508">
    <property type="protein sequence ID" value="OJD24693.1"/>
    <property type="molecule type" value="Genomic_DNA"/>
</dbReference>
<reference evidence="2 3" key="1">
    <citation type="submission" date="2015-08" db="EMBL/GenBank/DDBJ databases">
        <title>Emmonsia species relationships and genome sequence.</title>
        <authorList>
            <person name="Cuomo C.A."/>
            <person name="Schwartz I.S."/>
            <person name="Kenyon C."/>
            <person name="De Hoog G.S."/>
            <person name="Govender N.P."/>
            <person name="Botha A."/>
            <person name="Moreno L."/>
            <person name="De Vries M."/>
            <person name="Munoz J.F."/>
            <person name="Stielow J.B."/>
        </authorList>
    </citation>
    <scope>NUCLEOTIDE SEQUENCE [LARGE SCALE GENOMIC DNA]</scope>
    <source>
        <strain evidence="2 3">EI222</strain>
    </source>
</reference>
<dbReference type="VEuPathDB" id="FungiDB:ACJ73_03946"/>
<organism evidence="2 3">
    <name type="scientific">Blastomyces percursus</name>
    <dbReference type="NCBI Taxonomy" id="1658174"/>
    <lineage>
        <taxon>Eukaryota</taxon>
        <taxon>Fungi</taxon>
        <taxon>Dikarya</taxon>
        <taxon>Ascomycota</taxon>
        <taxon>Pezizomycotina</taxon>
        <taxon>Eurotiomycetes</taxon>
        <taxon>Eurotiomycetidae</taxon>
        <taxon>Onygenales</taxon>
        <taxon>Ajellomycetaceae</taxon>
        <taxon>Blastomyces</taxon>
    </lineage>
</organism>
<keyword evidence="3" id="KW-1185">Reference proteome</keyword>
<accession>A0A1J9RAK0</accession>
<comment type="caution">
    <text evidence="2">The sequence shown here is derived from an EMBL/GenBank/DDBJ whole genome shotgun (WGS) entry which is preliminary data.</text>
</comment>
<evidence type="ECO:0000313" key="3">
    <source>
        <dbReference type="Proteomes" id="UP000242791"/>
    </source>
</evidence>